<feature type="domain" description="Butirosin biosynthesis protein H N-terminal" evidence="2">
    <location>
        <begin position="111"/>
        <end position="231"/>
    </location>
</feature>
<organism evidence="4 5">
    <name type="scientific">Glutamicibacter ardleyensis</name>
    <dbReference type="NCBI Taxonomy" id="225894"/>
    <lineage>
        <taxon>Bacteria</taxon>
        <taxon>Bacillati</taxon>
        <taxon>Actinomycetota</taxon>
        <taxon>Actinomycetes</taxon>
        <taxon>Micrococcales</taxon>
        <taxon>Micrococcaceae</taxon>
        <taxon>Glutamicibacter</taxon>
    </lineage>
</organism>
<dbReference type="InterPro" id="IPR032369">
    <property type="entry name" value="DUF4872"/>
</dbReference>
<dbReference type="EMBL" id="BMKX01000009">
    <property type="protein sequence ID" value="GGJ69619.1"/>
    <property type="molecule type" value="Genomic_DNA"/>
</dbReference>
<accession>A0ABQ2DR50</accession>
<evidence type="ECO:0000256" key="1">
    <source>
        <dbReference type="SAM" id="MobiDB-lite"/>
    </source>
</evidence>
<reference evidence="5" key="1">
    <citation type="journal article" date="2019" name="Int. J. Syst. Evol. Microbiol.">
        <title>The Global Catalogue of Microorganisms (GCM) 10K type strain sequencing project: providing services to taxonomists for standard genome sequencing and annotation.</title>
        <authorList>
            <consortium name="The Broad Institute Genomics Platform"/>
            <consortium name="The Broad Institute Genome Sequencing Center for Infectious Disease"/>
            <person name="Wu L."/>
            <person name="Ma J."/>
        </authorList>
    </citation>
    <scope>NUCLEOTIDE SEQUENCE [LARGE SCALE GENOMIC DNA]</scope>
    <source>
        <strain evidence="5">CGMCC 1.3685</strain>
    </source>
</reference>
<dbReference type="Pfam" id="PF16169">
    <property type="entry name" value="DUF4872"/>
    <property type="match status" value="1"/>
</dbReference>
<comment type="caution">
    <text evidence="4">The sequence shown here is derived from an EMBL/GenBank/DDBJ whole genome shotgun (WGS) entry which is preliminary data.</text>
</comment>
<dbReference type="Proteomes" id="UP000606115">
    <property type="component" value="Unassembled WGS sequence"/>
</dbReference>
<sequence>MILAQPANLKKLARERMARTGESYTTARKNILTDKPEGPRAARAAAARNYAQEAKDARYAEKHGKPKPKPKPAPAPSPAEELPEYPAPTEVVQYDAGLWHRVLTQAGVSNPATGEPLSEALLAGLAGGIGFMAFTFEYEQATTVTLVTRAHPEPYTQNLLRRCGAKVTERTTGSSDSATEYLDAGLDAGRAVVVRVAVSALPWIEAGEVDEADIIDVAIVGEHEDDLLIDDGSGALMPISPNDLAVARAKRKKEKNWQAWIPSSRSPNLDTLSANVLEAVTETNGRLLGTLELKGIPEHFANRVGIAGMHTWVESLRDTNGKKGWTQIFADPQRLETGLAQLHGFMTDTRFGGLGGLRGLYADFLDECEQFPGLEPLAEHAADYAQLAADWIDLSEMVDPEIDPETRSELFARMADQMEKIAAAEERAATALASTLSRLKASKTER</sequence>
<protein>
    <recommendedName>
        <fullName evidence="6">DUF4872 domain-containing protein</fullName>
    </recommendedName>
</protein>
<dbReference type="InterPro" id="IPR026935">
    <property type="entry name" value="BtrH_N"/>
</dbReference>
<gene>
    <name evidence="4" type="ORF">GCM10007173_30470</name>
</gene>
<evidence type="ECO:0000313" key="5">
    <source>
        <dbReference type="Proteomes" id="UP000606115"/>
    </source>
</evidence>
<feature type="compositionally biased region" description="Basic and acidic residues" evidence="1">
    <location>
        <begin position="31"/>
        <end position="40"/>
    </location>
</feature>
<feature type="region of interest" description="Disordered" evidence="1">
    <location>
        <begin position="14"/>
        <end position="85"/>
    </location>
</feature>
<evidence type="ECO:0000259" key="2">
    <source>
        <dbReference type="Pfam" id="PF14399"/>
    </source>
</evidence>
<evidence type="ECO:0000259" key="3">
    <source>
        <dbReference type="Pfam" id="PF16169"/>
    </source>
</evidence>
<keyword evidence="5" id="KW-1185">Reference proteome</keyword>
<proteinExistence type="predicted"/>
<evidence type="ECO:0008006" key="6">
    <source>
        <dbReference type="Google" id="ProtNLM"/>
    </source>
</evidence>
<dbReference type="Pfam" id="PF14399">
    <property type="entry name" value="BtrH_N"/>
    <property type="match status" value="1"/>
</dbReference>
<feature type="domain" description="DUF4872" evidence="3">
    <location>
        <begin position="243"/>
        <end position="432"/>
    </location>
</feature>
<feature type="compositionally biased region" description="Basic and acidic residues" evidence="1">
    <location>
        <begin position="53"/>
        <end position="63"/>
    </location>
</feature>
<name>A0ABQ2DR50_9MICC</name>
<evidence type="ECO:0000313" key="4">
    <source>
        <dbReference type="EMBL" id="GGJ69619.1"/>
    </source>
</evidence>